<dbReference type="GO" id="GO:0016758">
    <property type="term" value="F:hexosyltransferase activity"/>
    <property type="evidence" value="ECO:0007669"/>
    <property type="project" value="UniProtKB-ARBA"/>
</dbReference>
<dbReference type="Pfam" id="PF00535">
    <property type="entry name" value="Glycos_transf_2"/>
    <property type="match status" value="1"/>
</dbReference>
<dbReference type="InterPro" id="IPR011009">
    <property type="entry name" value="Kinase-like_dom_sf"/>
</dbReference>
<dbReference type="Proteomes" id="UP000256980">
    <property type="component" value="Unassembled WGS sequence"/>
</dbReference>
<keyword evidence="3" id="KW-1185">Reference proteome</keyword>
<evidence type="ECO:0000259" key="1">
    <source>
        <dbReference type="Pfam" id="PF00535"/>
    </source>
</evidence>
<organism evidence="2 3">
    <name type="scientific">Winogradskyella eximia</name>
    <dbReference type="NCBI Taxonomy" id="262006"/>
    <lineage>
        <taxon>Bacteria</taxon>
        <taxon>Pseudomonadati</taxon>
        <taxon>Bacteroidota</taxon>
        <taxon>Flavobacteriia</taxon>
        <taxon>Flavobacteriales</taxon>
        <taxon>Flavobacteriaceae</taxon>
        <taxon>Winogradskyella</taxon>
    </lineage>
</organism>
<dbReference type="Gene3D" id="3.90.550.10">
    <property type="entry name" value="Spore Coat Polysaccharide Biosynthesis Protein SpsA, Chain A"/>
    <property type="match status" value="1"/>
</dbReference>
<dbReference type="AlphaFoldDB" id="A0A3D9H081"/>
<dbReference type="SUPFAM" id="SSF56112">
    <property type="entry name" value="Protein kinase-like (PK-like)"/>
    <property type="match status" value="1"/>
</dbReference>
<dbReference type="SUPFAM" id="SSF53448">
    <property type="entry name" value="Nucleotide-diphospho-sugar transferases"/>
    <property type="match status" value="1"/>
</dbReference>
<keyword evidence="2" id="KW-0808">Transferase</keyword>
<dbReference type="OrthoDB" id="9771846at2"/>
<dbReference type="RefSeq" id="WP_115818104.1">
    <property type="nucleotide sequence ID" value="NZ_QRDV01000007.1"/>
</dbReference>
<proteinExistence type="predicted"/>
<dbReference type="InterPro" id="IPR001173">
    <property type="entry name" value="Glyco_trans_2-like"/>
</dbReference>
<gene>
    <name evidence="2" type="ORF">DFQ10_10798</name>
</gene>
<sequence>MVVFTVVVTCNRVKLLERALKSVHNQVRKPNFVIVVSNSQQKNHLAEQEICKAYNVDWIKNKRTNNYSGALNTGIEYFISSNDIDDTVYFSSLDDDDEWHVDYLDAMTSNTTNEDIVFTNLIRKDSNAASFLKLPKQLDFHNFLYGNPGVGGSNTFVRLKTLLKAGGFDEAMVATVDRDVFVRLFQLKPKYRVLESNLVTLHVENTRQRLTNNLELKKESYRYFYYKYQHVMTSLDKERFFNRAKKVFELNENDIVRSIRKQELVNKQDILFKDCKDFDFIVGFIAGDKKIAERIIDAIIQKTIRVDKLLIIDNLSSLDNFDDVKQKLVKFKIDFIIVHRADWETNLKLGYYGTYFKKFTKINSIPIGRTILQHHLFTESMAFKKPVYWVIDDDITFSNTHGNNKSSKTDLFSIINNYKDKYDALIGSVSKDPPLPFLSSIRVQLVDLVYSMHSNNKEKLDYNCLKDLKDYYYDISDAHFTHIESPIYYPSNIEKDITHIFSGKAVSRPVLQKKEINHSESVSNRGPNTLIFNRDLLRFYPVVNLEVNDKFVRRGDLFWALLNQSISNRKIAEHTFCVDQNRPIQNFKIEHELDKSANDLIGYAFNKAIIKTIEEIKQKTKPNRPKDIYERLNEAGFFNVFLIEYKKTIIKRKSRFLMNYYRIFGLLEMLGKDYNFIDAYTKQFTNLVLKKYFIDVIEASQSEILLKQFIQSLATTVWSYTDSIKRNIETTDSNKQKIKEAFKLDKDLVLLGEGSEGVVFTDYIFVYKSFYSIKDYEWELLKNNKNVFSQCTLLESIEFVEDAEGNYIKYPYHPFKSVDYIEENQIIYFLRFCKNNGLIFSNIKPVNFIIINDKDLKLIDYGRSFEPYTESKYINMIKRAFLMLNYPKMLDSEFRGLTTKINSGEIPLEIIGWENFMSKVINDKENKEIINSKELVK</sequence>
<feature type="domain" description="Glycosyltransferase 2-like" evidence="1">
    <location>
        <begin position="6"/>
        <end position="122"/>
    </location>
</feature>
<dbReference type="EMBL" id="QRDV01000007">
    <property type="protein sequence ID" value="RED42913.1"/>
    <property type="molecule type" value="Genomic_DNA"/>
</dbReference>
<evidence type="ECO:0000313" key="3">
    <source>
        <dbReference type="Proteomes" id="UP000256980"/>
    </source>
</evidence>
<reference evidence="2 3" key="1">
    <citation type="submission" date="2018-07" db="EMBL/GenBank/DDBJ databases">
        <title>Genomic Encyclopedia of Type Strains, Phase III (KMG-III): the genomes of soil and plant-associated and newly described type strains.</title>
        <authorList>
            <person name="Whitman W."/>
        </authorList>
    </citation>
    <scope>NUCLEOTIDE SEQUENCE [LARGE SCALE GENOMIC DNA]</scope>
    <source>
        <strain evidence="2 3">CECT 7946</strain>
    </source>
</reference>
<accession>A0A3D9H081</accession>
<dbReference type="PANTHER" id="PTHR22916:SF3">
    <property type="entry name" value="UDP-GLCNAC:BETAGAL BETA-1,3-N-ACETYLGLUCOSAMINYLTRANSFERASE-LIKE PROTEIN 1"/>
    <property type="match status" value="1"/>
</dbReference>
<dbReference type="CDD" id="cd00761">
    <property type="entry name" value="Glyco_tranf_GTA_type"/>
    <property type="match status" value="1"/>
</dbReference>
<name>A0A3D9H081_9FLAO</name>
<dbReference type="InterPro" id="IPR029044">
    <property type="entry name" value="Nucleotide-diphossugar_trans"/>
</dbReference>
<evidence type="ECO:0000313" key="2">
    <source>
        <dbReference type="EMBL" id="RED42913.1"/>
    </source>
</evidence>
<dbReference type="PANTHER" id="PTHR22916">
    <property type="entry name" value="GLYCOSYLTRANSFERASE"/>
    <property type="match status" value="1"/>
</dbReference>
<comment type="caution">
    <text evidence="2">The sequence shown here is derived from an EMBL/GenBank/DDBJ whole genome shotgun (WGS) entry which is preliminary data.</text>
</comment>
<protein>
    <submittedName>
        <fullName evidence="2">Glycosyl transferase family 2</fullName>
    </submittedName>
</protein>